<keyword evidence="1" id="KW-0812">Transmembrane</keyword>
<gene>
    <name evidence="2" type="ORF">RU97_GL001117</name>
</gene>
<dbReference type="STRING" id="214095.RU97_GL001117"/>
<keyword evidence="1" id="KW-1133">Transmembrane helix</keyword>
<evidence type="ECO:0000313" key="2">
    <source>
        <dbReference type="EMBL" id="OJG19546.1"/>
    </source>
</evidence>
<evidence type="ECO:0000256" key="1">
    <source>
        <dbReference type="SAM" id="Phobius"/>
    </source>
</evidence>
<proteinExistence type="predicted"/>
<reference evidence="2 3" key="1">
    <citation type="submission" date="2014-12" db="EMBL/GenBank/DDBJ databases">
        <title>Draft genome sequences of 29 type strains of Enterococci.</title>
        <authorList>
            <person name="Zhong Z."/>
            <person name="Sun Z."/>
            <person name="Liu W."/>
            <person name="Zhang W."/>
            <person name="Zhang H."/>
        </authorList>
    </citation>
    <scope>NUCLEOTIDE SEQUENCE [LARGE SCALE GENOMIC DNA]</scope>
    <source>
        <strain evidence="2 3">DSM 17029</strain>
    </source>
</reference>
<sequence length="46" mass="5298">MRLNVNWTFFTIGLAFLVLGLSSNQTFLIVGMAFLILSFIFRKKTK</sequence>
<name>A0A1L8RIG4_9ENTE</name>
<dbReference type="EMBL" id="JXKH01000002">
    <property type="protein sequence ID" value="OJG19546.1"/>
    <property type="molecule type" value="Genomic_DNA"/>
</dbReference>
<keyword evidence="1" id="KW-0472">Membrane</keyword>
<dbReference type="AlphaFoldDB" id="A0A1L8RIG4"/>
<feature type="transmembrane region" description="Helical" evidence="1">
    <location>
        <begin position="12"/>
        <end position="41"/>
    </location>
</feature>
<accession>A0A1L8RIG4</accession>
<evidence type="ECO:0000313" key="3">
    <source>
        <dbReference type="Proteomes" id="UP000181884"/>
    </source>
</evidence>
<keyword evidence="3" id="KW-1185">Reference proteome</keyword>
<comment type="caution">
    <text evidence="2">The sequence shown here is derived from an EMBL/GenBank/DDBJ whole genome shotgun (WGS) entry which is preliminary data.</text>
</comment>
<protein>
    <submittedName>
        <fullName evidence="2">Uncharacterized protein</fullName>
    </submittedName>
</protein>
<dbReference type="NCBIfam" id="TIGR01167">
    <property type="entry name" value="LPXTG_anchor"/>
    <property type="match status" value="1"/>
</dbReference>
<organism evidence="2 3">
    <name type="scientific">Enterococcus canis</name>
    <dbReference type="NCBI Taxonomy" id="214095"/>
    <lineage>
        <taxon>Bacteria</taxon>
        <taxon>Bacillati</taxon>
        <taxon>Bacillota</taxon>
        <taxon>Bacilli</taxon>
        <taxon>Lactobacillales</taxon>
        <taxon>Enterococcaceae</taxon>
        <taxon>Enterococcus</taxon>
    </lineage>
</organism>
<dbReference type="Proteomes" id="UP000181884">
    <property type="component" value="Unassembled WGS sequence"/>
</dbReference>